<name>A0ABY7DC28_MYAAR</name>
<evidence type="ECO:0000256" key="1">
    <source>
        <dbReference type="SAM" id="MobiDB-lite"/>
    </source>
</evidence>
<organism evidence="2 3">
    <name type="scientific">Mya arenaria</name>
    <name type="common">Soft-shell clam</name>
    <dbReference type="NCBI Taxonomy" id="6604"/>
    <lineage>
        <taxon>Eukaryota</taxon>
        <taxon>Metazoa</taxon>
        <taxon>Spiralia</taxon>
        <taxon>Lophotrochozoa</taxon>
        <taxon>Mollusca</taxon>
        <taxon>Bivalvia</taxon>
        <taxon>Autobranchia</taxon>
        <taxon>Heteroconchia</taxon>
        <taxon>Euheterodonta</taxon>
        <taxon>Imparidentia</taxon>
        <taxon>Neoheterodontei</taxon>
        <taxon>Myida</taxon>
        <taxon>Myoidea</taxon>
        <taxon>Myidae</taxon>
        <taxon>Mya</taxon>
    </lineage>
</organism>
<dbReference type="EMBL" id="CP111013">
    <property type="protein sequence ID" value="WAQ95219.1"/>
    <property type="molecule type" value="Genomic_DNA"/>
</dbReference>
<dbReference type="Proteomes" id="UP001164746">
    <property type="component" value="Chromosome 2"/>
</dbReference>
<proteinExistence type="predicted"/>
<accession>A0ABY7DC28</accession>
<evidence type="ECO:0000313" key="3">
    <source>
        <dbReference type="Proteomes" id="UP001164746"/>
    </source>
</evidence>
<feature type="non-terminal residue" evidence="2">
    <location>
        <position position="199"/>
    </location>
</feature>
<gene>
    <name evidence="2" type="ORF">MAR_027909</name>
</gene>
<evidence type="ECO:0000313" key="2">
    <source>
        <dbReference type="EMBL" id="WAQ95219.1"/>
    </source>
</evidence>
<keyword evidence="3" id="KW-1185">Reference proteome</keyword>
<feature type="region of interest" description="Disordered" evidence="1">
    <location>
        <begin position="122"/>
        <end position="143"/>
    </location>
</feature>
<reference evidence="2" key="1">
    <citation type="submission" date="2022-11" db="EMBL/GenBank/DDBJ databases">
        <title>Centuries of genome instability and evolution in soft-shell clam transmissible cancer (bioRxiv).</title>
        <authorList>
            <person name="Hart S.F.M."/>
            <person name="Yonemitsu M.A."/>
            <person name="Giersch R.M."/>
            <person name="Beal B.F."/>
            <person name="Arriagada G."/>
            <person name="Davis B.W."/>
            <person name="Ostrander E.A."/>
            <person name="Goff S.P."/>
            <person name="Metzger M.J."/>
        </authorList>
    </citation>
    <scope>NUCLEOTIDE SEQUENCE</scope>
    <source>
        <strain evidence="2">MELC-2E11</strain>
        <tissue evidence="2">Siphon/mantle</tissue>
    </source>
</reference>
<protein>
    <submittedName>
        <fullName evidence="2">Uncharacterized protein</fullName>
    </submittedName>
</protein>
<sequence length="199" mass="22341">TFSLTTTPNVLTQARDIGKNMRHKKDMSVSNDELKETFQTLIALLNEPVFGQEGQNAVAQLQMLQNDGILIDVEAIIETINESKALAVEEVKSEANAAFIQKHKDLVEFIEREKKELQRTIDEKASCSDPHGQTHSYEERKSGYLYETGDPEEQSEFDDLSSIIKDSSSSLNTIGIHLLSGQSRALDPFAYLNLHVEEE</sequence>